<dbReference type="GO" id="GO:0000722">
    <property type="term" value="P:telomere maintenance via recombination"/>
    <property type="evidence" value="ECO:0007669"/>
    <property type="project" value="TreeGrafter"/>
</dbReference>
<dbReference type="InterPro" id="IPR038729">
    <property type="entry name" value="Rad50/SbcC_AAA"/>
</dbReference>
<dbReference type="Gene3D" id="3.40.50.300">
    <property type="entry name" value="P-loop containing nucleotide triphosphate hydrolases"/>
    <property type="match status" value="2"/>
</dbReference>
<sequence>MASINKLSVRGVRAFSPNDEEQVISFCFPLTIIVGANGCGKTTIIESLKYAVTGSLPPGNKSGQSFVHDPRAMGQSSSKASIKLRITGMNGMSMVVARSMEVTQKKTNASFKALDGTIRTVDADGNRVTQSHKTGEMDKSVPTYLGVSKPILEHVVFCHQEDASWPLQEGAVLKKRFDDIFGELARRVVQVVELNSRCHVPSDSTKYAKALEAIKKEKKEYKAQEKDLKAELEGLKSHKHAARGYRDDLEKCRTGIATIHEKVEGLKEEIEEKNNEAKKAAVDINEIEELQGEIDEQINKVETMKAVADKQRELLGDDDLSEQVDYDQMKEMLSNLRAEGSNEAKQKLQDKLDEMRSTEESLAKLRRKTNEITGRKGKLEAEKEAHEKLAKSRFDTMQSIHEHHKLELEMPTQDDTFTQGTQGTTSTFSTMFTSQTGGNSTVHLTDEDLTSFQRAVDTRAGQIKSAYNEAKMRHREVEEELQKASSELSRGYLKRVDDEQQKDMRELNEIASQQPSSSRIRQSDVEDAEKEAKKQARERDEENRLRLMANDQSEVDMIKKQIRQERDILKEKIENNKFQFTEYGERVKHASKSANEAQGKLQEKKAIMNSNHSRLVALQGKRSSLLRDEGGIQKIKQCVRALIRNEKQEGYGDDGGELTINEDSPIHEVLSYLDEGISECTRHEINPAHLAKMLKRLKRMAKDSVRCPCCTRDWDDAKELEVFNVRMSELANPDVSELFEAMAANSNDVKVQLEKMTAWRKTINEHLADQLEYDRLVVELSDLEDLLGRDEQAELKKFQDECDKAEKDLAEKEDQLKKLHNVAAISNTILESAKRLWEKMGQLKTKKDQMVRCEQLAIYLVFFDNVSDGMLDQEFTYSGMGHISQGDQRNLARVESDLADLGLRKEQCYTSINQLNNEQKTFREMQARFRKEQDDTKRQEVLKANMAGRQVESKRLRDLMDPVKTRVLQKESDSKRVRKENLKEDVESSDINNKIELYEKANKGSELRRAEEQLVQNHQMIAEKQRELTDMQPQIDDLKKTVDDGERQIKRLVDNIALVKKQMEADKEEKRAEEMQKRLDKMPLEDLNTQKNSAINRCRELDRKVQRYDGKLSGLIDQKKALKSKLSEKEYKNVDEEYEVYASCCRARNLFSHLALFRVRHRIKMIEHYTTATVCDDLDRYYEALDKALLRYHGIKIADINKIIRELWALTYKGEDITNIEIQSGQDSSSRANRSYNYRIVMSKGNSQMDMRGRCSAGQRVLASIVIRLALAETFCLNCGVMALDEPTTNLDFENKRGLAIALAQIIASRASQSNFQLVVITHDEDFVSMMKQELSSLTGFSMPERYFQVSREESTDGRYYSKIHSIDWDEL</sequence>
<keyword evidence="14 19" id="KW-0175">Coiled coil</keyword>
<protein>
    <recommendedName>
        <fullName evidence="5">DNA repair protein RAD50</fullName>
    </recommendedName>
</protein>
<keyword evidence="9" id="KW-0227">DNA damage</keyword>
<evidence type="ECO:0000256" key="9">
    <source>
        <dbReference type="ARBA" id="ARBA00022763"/>
    </source>
</evidence>
<dbReference type="GO" id="GO:0006302">
    <property type="term" value="P:double-strand break repair"/>
    <property type="evidence" value="ECO:0007669"/>
    <property type="project" value="InterPro"/>
</dbReference>
<keyword evidence="11" id="KW-0862">Zinc</keyword>
<evidence type="ECO:0000256" key="11">
    <source>
        <dbReference type="ARBA" id="ARBA00022833"/>
    </source>
</evidence>
<comment type="cofactor">
    <cofactor evidence="1">
        <name>Zn(2+)</name>
        <dbReference type="ChEBI" id="CHEBI:29105"/>
    </cofactor>
</comment>
<evidence type="ECO:0000256" key="1">
    <source>
        <dbReference type="ARBA" id="ARBA00001947"/>
    </source>
</evidence>
<feature type="domain" description="Rad50/SbcC-type AAA" evidence="21">
    <location>
        <begin position="6"/>
        <end position="290"/>
    </location>
</feature>
<dbReference type="FunFam" id="3.40.50.300:FF:000593">
    <property type="entry name" value="DNA repair protein RAD50"/>
    <property type="match status" value="1"/>
</dbReference>
<evidence type="ECO:0000256" key="7">
    <source>
        <dbReference type="ARBA" id="ARBA00022723"/>
    </source>
</evidence>
<keyword evidence="13" id="KW-0460">Magnesium</keyword>
<dbReference type="Pfam" id="PF13476">
    <property type="entry name" value="AAA_23"/>
    <property type="match status" value="1"/>
</dbReference>
<dbReference type="GO" id="GO:0046872">
    <property type="term" value="F:metal ion binding"/>
    <property type="evidence" value="ECO:0007669"/>
    <property type="project" value="UniProtKB-KW"/>
</dbReference>
<evidence type="ECO:0000256" key="3">
    <source>
        <dbReference type="ARBA" id="ARBA00004286"/>
    </source>
</evidence>
<reference evidence="22 23" key="1">
    <citation type="journal article" date="2012" name="Genome Biol.">
        <title>Genome and low-iron response of an oceanic diatom adapted to chronic iron limitation.</title>
        <authorList>
            <person name="Lommer M."/>
            <person name="Specht M."/>
            <person name="Roy A.S."/>
            <person name="Kraemer L."/>
            <person name="Andreson R."/>
            <person name="Gutowska M.A."/>
            <person name="Wolf J."/>
            <person name="Bergner S.V."/>
            <person name="Schilhabel M.B."/>
            <person name="Klostermeier U.C."/>
            <person name="Beiko R.G."/>
            <person name="Rosenstiel P."/>
            <person name="Hippler M."/>
            <person name="Laroche J."/>
        </authorList>
    </citation>
    <scope>NUCLEOTIDE SEQUENCE [LARGE SCALE GENOMIC DNA]</scope>
    <source>
        <strain evidence="22 23">CCMP1005</strain>
    </source>
</reference>
<evidence type="ECO:0000256" key="15">
    <source>
        <dbReference type="ARBA" id="ARBA00023204"/>
    </source>
</evidence>
<dbReference type="OMA" id="FSDYYYR"/>
<dbReference type="PANTHER" id="PTHR18867">
    <property type="entry name" value="RAD50"/>
    <property type="match status" value="1"/>
</dbReference>
<keyword evidence="23" id="KW-1185">Reference proteome</keyword>
<keyword evidence="8" id="KW-0547">Nucleotide-binding</keyword>
<keyword evidence="10" id="KW-0378">Hydrolase</keyword>
<dbReference type="GO" id="GO:0005524">
    <property type="term" value="F:ATP binding"/>
    <property type="evidence" value="ECO:0007669"/>
    <property type="project" value="UniProtKB-KW"/>
</dbReference>
<evidence type="ECO:0000256" key="18">
    <source>
        <dbReference type="ARBA" id="ARBA00049360"/>
    </source>
</evidence>
<evidence type="ECO:0000256" key="12">
    <source>
        <dbReference type="ARBA" id="ARBA00022840"/>
    </source>
</evidence>
<evidence type="ECO:0000259" key="21">
    <source>
        <dbReference type="Pfam" id="PF13476"/>
    </source>
</evidence>
<dbReference type="InterPro" id="IPR027417">
    <property type="entry name" value="P-loop_NTPase"/>
</dbReference>
<dbReference type="GO" id="GO:0003691">
    <property type="term" value="F:double-stranded telomeric DNA binding"/>
    <property type="evidence" value="ECO:0007669"/>
    <property type="project" value="TreeGrafter"/>
</dbReference>
<feature type="compositionally biased region" description="Basic and acidic residues" evidence="20">
    <location>
        <begin position="340"/>
        <end position="360"/>
    </location>
</feature>
<dbReference type="PANTHER" id="PTHR18867:SF12">
    <property type="entry name" value="DNA REPAIR PROTEIN RAD50"/>
    <property type="match status" value="1"/>
</dbReference>
<feature type="coiled-coil region" evidence="19">
    <location>
        <begin position="788"/>
        <end position="822"/>
    </location>
</feature>
<feature type="coiled-coil region" evidence="19">
    <location>
        <begin position="1007"/>
        <end position="1104"/>
    </location>
</feature>
<organism evidence="22 23">
    <name type="scientific">Thalassiosira oceanica</name>
    <name type="common">Marine diatom</name>
    <dbReference type="NCBI Taxonomy" id="159749"/>
    <lineage>
        <taxon>Eukaryota</taxon>
        <taxon>Sar</taxon>
        <taxon>Stramenopiles</taxon>
        <taxon>Ochrophyta</taxon>
        <taxon>Bacillariophyta</taxon>
        <taxon>Coscinodiscophyceae</taxon>
        <taxon>Thalassiosirophycidae</taxon>
        <taxon>Thalassiosirales</taxon>
        <taxon>Thalassiosiraceae</taxon>
        <taxon>Thalassiosira</taxon>
    </lineage>
</organism>
<feature type="region of interest" description="Disordered" evidence="20">
    <location>
        <begin position="339"/>
        <end position="360"/>
    </location>
</feature>
<dbReference type="OrthoDB" id="18797at2759"/>
<dbReference type="GO" id="GO:0051880">
    <property type="term" value="F:G-quadruplex DNA binding"/>
    <property type="evidence" value="ECO:0007669"/>
    <property type="project" value="TreeGrafter"/>
</dbReference>
<dbReference type="GO" id="GO:0070192">
    <property type="term" value="P:chromosome organization involved in meiotic cell cycle"/>
    <property type="evidence" value="ECO:0007669"/>
    <property type="project" value="TreeGrafter"/>
</dbReference>
<dbReference type="eggNOG" id="KOG0962">
    <property type="taxonomic scope" value="Eukaryota"/>
</dbReference>
<feature type="compositionally biased region" description="Basic and acidic residues" evidence="20">
    <location>
        <begin position="530"/>
        <end position="544"/>
    </location>
</feature>
<dbReference type="Proteomes" id="UP000266841">
    <property type="component" value="Unassembled WGS sequence"/>
</dbReference>
<keyword evidence="7" id="KW-0479">Metal-binding</keyword>
<accession>K0RCU3</accession>
<evidence type="ECO:0000256" key="5">
    <source>
        <dbReference type="ARBA" id="ARBA00017893"/>
    </source>
</evidence>
<feature type="coiled-coil region" evidence="19">
    <location>
        <begin position="204"/>
        <end position="307"/>
    </location>
</feature>
<proteinExistence type="inferred from homology"/>
<feature type="coiled-coil region" evidence="19">
    <location>
        <begin position="460"/>
        <end position="487"/>
    </location>
</feature>
<evidence type="ECO:0000256" key="14">
    <source>
        <dbReference type="ARBA" id="ARBA00023054"/>
    </source>
</evidence>
<dbReference type="GO" id="GO:0030870">
    <property type="term" value="C:Mre11 complex"/>
    <property type="evidence" value="ECO:0007669"/>
    <property type="project" value="TreeGrafter"/>
</dbReference>
<comment type="catalytic activity">
    <reaction evidence="18">
        <text>ATP + H2O = ADP + phosphate + H(+)</text>
        <dbReference type="Rhea" id="RHEA:13065"/>
        <dbReference type="ChEBI" id="CHEBI:15377"/>
        <dbReference type="ChEBI" id="CHEBI:15378"/>
        <dbReference type="ChEBI" id="CHEBI:30616"/>
        <dbReference type="ChEBI" id="CHEBI:43474"/>
        <dbReference type="ChEBI" id="CHEBI:456216"/>
    </reaction>
</comment>
<feature type="region of interest" description="Disordered" evidence="20">
    <location>
        <begin position="508"/>
        <end position="544"/>
    </location>
</feature>
<evidence type="ECO:0000256" key="8">
    <source>
        <dbReference type="ARBA" id="ARBA00022741"/>
    </source>
</evidence>
<evidence type="ECO:0000256" key="13">
    <source>
        <dbReference type="ARBA" id="ARBA00022842"/>
    </source>
</evidence>
<evidence type="ECO:0000313" key="22">
    <source>
        <dbReference type="EMBL" id="EJK46906.1"/>
    </source>
</evidence>
<dbReference type="GO" id="GO:0016887">
    <property type="term" value="F:ATP hydrolysis activity"/>
    <property type="evidence" value="ECO:0007669"/>
    <property type="project" value="InterPro"/>
</dbReference>
<dbReference type="GO" id="GO:0043047">
    <property type="term" value="F:single-stranded telomeric DNA binding"/>
    <property type="evidence" value="ECO:0007669"/>
    <property type="project" value="TreeGrafter"/>
</dbReference>
<keyword evidence="15" id="KW-0234">DNA repair</keyword>
<keyword evidence="12" id="KW-0067">ATP-binding</keyword>
<dbReference type="SUPFAM" id="SSF52540">
    <property type="entry name" value="P-loop containing nucleoside triphosphate hydrolases"/>
    <property type="match status" value="1"/>
</dbReference>
<dbReference type="GO" id="GO:0007004">
    <property type="term" value="P:telomere maintenance via telomerase"/>
    <property type="evidence" value="ECO:0007669"/>
    <property type="project" value="TreeGrafter"/>
</dbReference>
<comment type="subcellular location">
    <subcellularLocation>
        <location evidence="3">Chromosome</location>
    </subcellularLocation>
    <subcellularLocation>
        <location evidence="2">Nucleus</location>
    </subcellularLocation>
</comment>
<keyword evidence="17" id="KW-0469">Meiosis</keyword>
<evidence type="ECO:0000256" key="6">
    <source>
        <dbReference type="ARBA" id="ARBA00022454"/>
    </source>
</evidence>
<evidence type="ECO:0000256" key="4">
    <source>
        <dbReference type="ARBA" id="ARBA00009439"/>
    </source>
</evidence>
<keyword evidence="6" id="KW-0158">Chromosome</keyword>
<evidence type="ECO:0000256" key="20">
    <source>
        <dbReference type="SAM" id="MobiDB-lite"/>
    </source>
</evidence>
<evidence type="ECO:0000256" key="16">
    <source>
        <dbReference type="ARBA" id="ARBA00023242"/>
    </source>
</evidence>
<name>K0RCU3_THAOC</name>
<comment type="caution">
    <text evidence="22">The sequence shown here is derived from an EMBL/GenBank/DDBJ whole genome shotgun (WGS) entry which is preliminary data.</text>
</comment>
<gene>
    <name evidence="22" type="ORF">THAOC_34410</name>
</gene>
<dbReference type="GO" id="GO:0000794">
    <property type="term" value="C:condensed nuclear chromosome"/>
    <property type="evidence" value="ECO:0007669"/>
    <property type="project" value="TreeGrafter"/>
</dbReference>
<comment type="similarity">
    <text evidence="4">Belongs to the SMC family. RAD50 subfamily.</text>
</comment>
<keyword evidence="16" id="KW-0539">Nucleus</keyword>
<evidence type="ECO:0000256" key="17">
    <source>
        <dbReference type="ARBA" id="ARBA00023254"/>
    </source>
</evidence>
<evidence type="ECO:0000256" key="19">
    <source>
        <dbReference type="SAM" id="Coils"/>
    </source>
</evidence>
<evidence type="ECO:0000313" key="23">
    <source>
        <dbReference type="Proteomes" id="UP000266841"/>
    </source>
</evidence>
<evidence type="ECO:0000256" key="2">
    <source>
        <dbReference type="ARBA" id="ARBA00004123"/>
    </source>
</evidence>
<dbReference type="EMBL" id="AGNL01047472">
    <property type="protein sequence ID" value="EJK46906.1"/>
    <property type="molecule type" value="Genomic_DNA"/>
</dbReference>
<evidence type="ECO:0000256" key="10">
    <source>
        <dbReference type="ARBA" id="ARBA00022801"/>
    </source>
</evidence>